<evidence type="ECO:0000256" key="3">
    <source>
        <dbReference type="SAM" id="SignalP"/>
    </source>
</evidence>
<dbReference type="InterPro" id="IPR056734">
    <property type="entry name" value="NANM"/>
</dbReference>
<proteinExistence type="predicted"/>
<feature type="chain" id="PRO_5020914853" evidence="3">
    <location>
        <begin position="26"/>
        <end position="378"/>
    </location>
</feature>
<evidence type="ECO:0000256" key="2">
    <source>
        <dbReference type="ARBA" id="ARBA00022737"/>
    </source>
</evidence>
<dbReference type="Proteomes" id="UP000305526">
    <property type="component" value="Unassembled WGS sequence"/>
</dbReference>
<dbReference type="Gene3D" id="2.120.10.80">
    <property type="entry name" value="Kelch-type beta propeller"/>
    <property type="match status" value="2"/>
</dbReference>
<dbReference type="AlphaFoldDB" id="A0A4R3YBG2"/>
<dbReference type="NCBIfam" id="TIGR03547">
    <property type="entry name" value="muta_rot_YjhT"/>
    <property type="match status" value="1"/>
</dbReference>
<reference evidence="4 6" key="1">
    <citation type="submission" date="2019-03" db="EMBL/GenBank/DDBJ databases">
        <title>Genomic Encyclopedia of Type Strains, Phase IV (KMG-IV): sequencing the most valuable type-strain genomes for metagenomic binning, comparative biology and taxonomic classification.</title>
        <authorList>
            <person name="Goeker M."/>
        </authorList>
    </citation>
    <scope>NUCLEOTIDE SEQUENCE [LARGE SCALE GENOMIC DNA]</scope>
    <source>
        <strain evidence="4 6">DSM 28140</strain>
    </source>
</reference>
<evidence type="ECO:0000313" key="6">
    <source>
        <dbReference type="Proteomes" id="UP000294619"/>
    </source>
</evidence>
<keyword evidence="3" id="KW-0732">Signal</keyword>
<keyword evidence="7" id="KW-1185">Reference proteome</keyword>
<evidence type="ECO:0000256" key="1">
    <source>
        <dbReference type="ARBA" id="ARBA00022441"/>
    </source>
</evidence>
<dbReference type="InterPro" id="IPR015915">
    <property type="entry name" value="Kelch-typ_b-propeller"/>
</dbReference>
<evidence type="ECO:0000313" key="4">
    <source>
        <dbReference type="EMBL" id="TCV89316.1"/>
    </source>
</evidence>
<protein>
    <submittedName>
        <fullName evidence="4">N-acetylneuraminate epimerase</fullName>
    </submittedName>
    <submittedName>
        <fullName evidence="5">YjhT family mutarotase</fullName>
    </submittedName>
</protein>
<evidence type="ECO:0000313" key="7">
    <source>
        <dbReference type="Proteomes" id="UP000305526"/>
    </source>
</evidence>
<dbReference type="RefSeq" id="WP_132965137.1">
    <property type="nucleotide sequence ID" value="NZ_LEKL01000019.1"/>
</dbReference>
<dbReference type="SMART" id="SM00612">
    <property type="entry name" value="Kelch"/>
    <property type="match status" value="1"/>
</dbReference>
<accession>A0A4R3YBG2</accession>
<comment type="caution">
    <text evidence="4">The sequence shown here is derived from an EMBL/GenBank/DDBJ whole genome shotgun (WGS) entry which is preliminary data.</text>
</comment>
<organism evidence="4 6">
    <name type="scientific">Testudinibacter aquarius</name>
    <dbReference type="NCBI Taxonomy" id="1524974"/>
    <lineage>
        <taxon>Bacteria</taxon>
        <taxon>Pseudomonadati</taxon>
        <taxon>Pseudomonadota</taxon>
        <taxon>Gammaproteobacteria</taxon>
        <taxon>Pasteurellales</taxon>
        <taxon>Pasteurellaceae</taxon>
        <taxon>Testudinibacter</taxon>
    </lineage>
</organism>
<dbReference type="Proteomes" id="UP000294619">
    <property type="component" value="Unassembled WGS sequence"/>
</dbReference>
<dbReference type="EMBL" id="SMCP01000002">
    <property type="protein sequence ID" value="TCV89316.1"/>
    <property type="molecule type" value="Genomic_DNA"/>
</dbReference>
<name>A0A4R3YBG2_9PAST</name>
<keyword evidence="2" id="KW-0677">Repeat</keyword>
<reference evidence="5 7" key="2">
    <citation type="submission" date="2019-05" db="EMBL/GenBank/DDBJ databases">
        <title>Pasteurellaceae isolates from reptiles.</title>
        <authorList>
            <person name="Bojesen A.M."/>
            <person name="Lund E."/>
        </authorList>
    </citation>
    <scope>NUCLEOTIDE SEQUENCE [LARGE SCALE GENOMIC DNA]</scope>
    <source>
        <strain evidence="5 7">ELNT2x</strain>
    </source>
</reference>
<evidence type="ECO:0000313" key="5">
    <source>
        <dbReference type="EMBL" id="TNG93367.1"/>
    </source>
</evidence>
<keyword evidence="1" id="KW-0880">Kelch repeat</keyword>
<dbReference type="InterPro" id="IPR019936">
    <property type="entry name" value="NanM_proteobact"/>
</dbReference>
<gene>
    <name evidence="4" type="ORF">EDC16_102193</name>
    <name evidence="5" type="ORF">FHQ21_01950</name>
</gene>
<dbReference type="EMBL" id="VDGV01000009">
    <property type="protein sequence ID" value="TNG93367.1"/>
    <property type="molecule type" value="Genomic_DNA"/>
</dbReference>
<sequence length="378" mass="40793">MKAIKTVLSRLIFGLCLTTAVAVSAAYPNLPQPIKQGGGALIGDMLYVGLGTAGDKFYRLPLQAAESKAKWQPIADFPGGDRIQPIVVVLDQQLYVFGGLHTNQQGVRQFINDVHRYDPQQDRWVKLNAEAPRGLAGGGAVTHNGKIYLLGGANLSLLNGYLQDYAAAEDVTQQQLVDQVFFQKRPQDYFFTNELLSYTPHNNQWHNEGKIPFEPRVGAAVLGQGETLLVVSGEIKPGLTSATTAQGRLSAQGVSWKALPNLPALRGKSQEGIAWAGGGYSHGYYLIAGGTNFAGAQAQFAAGELFAHQNLAKVRQKEIYALKNGRWKMVGELANPVSGAVSVSYHNQVLLIGGENDSGEVLSTIQVLEYDGSKLMIE</sequence>
<dbReference type="SUPFAM" id="SSF117281">
    <property type="entry name" value="Kelch motif"/>
    <property type="match status" value="1"/>
</dbReference>
<dbReference type="InterPro" id="IPR006652">
    <property type="entry name" value="Kelch_1"/>
</dbReference>
<dbReference type="PANTHER" id="PTHR45632">
    <property type="entry name" value="LD33804P"/>
    <property type="match status" value="1"/>
</dbReference>
<feature type="signal peptide" evidence="3">
    <location>
        <begin position="1"/>
        <end position="25"/>
    </location>
</feature>
<dbReference type="Pfam" id="PF24996">
    <property type="entry name" value="NANM"/>
    <property type="match status" value="1"/>
</dbReference>